<dbReference type="SUPFAM" id="SSF55486">
    <property type="entry name" value="Metalloproteases ('zincins'), catalytic domain"/>
    <property type="match status" value="1"/>
</dbReference>
<dbReference type="OrthoDB" id="406838at2759"/>
<gene>
    <name evidence="1" type="ORF">M406DRAFT_354979</name>
</gene>
<dbReference type="RefSeq" id="XP_040779661.1">
    <property type="nucleotide sequence ID" value="XM_040923049.1"/>
</dbReference>
<dbReference type="GeneID" id="63840178"/>
<dbReference type="Proteomes" id="UP000803844">
    <property type="component" value="Unassembled WGS sequence"/>
</dbReference>
<organism evidence="1 2">
    <name type="scientific">Cryphonectria parasitica (strain ATCC 38755 / EP155)</name>
    <dbReference type="NCBI Taxonomy" id="660469"/>
    <lineage>
        <taxon>Eukaryota</taxon>
        <taxon>Fungi</taxon>
        <taxon>Dikarya</taxon>
        <taxon>Ascomycota</taxon>
        <taxon>Pezizomycotina</taxon>
        <taxon>Sordariomycetes</taxon>
        <taxon>Sordariomycetidae</taxon>
        <taxon>Diaporthales</taxon>
        <taxon>Cryphonectriaceae</taxon>
        <taxon>Cryphonectria-Endothia species complex</taxon>
        <taxon>Cryphonectria</taxon>
    </lineage>
</organism>
<evidence type="ECO:0000313" key="1">
    <source>
        <dbReference type="EMBL" id="KAF3768700.1"/>
    </source>
</evidence>
<dbReference type="EMBL" id="MU032345">
    <property type="protein sequence ID" value="KAF3768700.1"/>
    <property type="molecule type" value="Genomic_DNA"/>
</dbReference>
<keyword evidence="2" id="KW-1185">Reference proteome</keyword>
<sequence>MNQAFDQYRIPLSFHYSPNNPRVVFKIYYDRDLDGRTWADSFFPSTPPDLRALPTYRLPRRSIRIGPLCIYETDGHAFIKNILRHEFGHVIGMRHWNAQETEQTRPSRWIPGSCEDNHHTVMVTGVHPSAIKFWPSDWEYLGRAYSGQRGYPIRYVSPIGFYSY</sequence>
<evidence type="ECO:0000313" key="2">
    <source>
        <dbReference type="Proteomes" id="UP000803844"/>
    </source>
</evidence>
<proteinExistence type="predicted"/>
<reference evidence="1" key="1">
    <citation type="journal article" date="2020" name="Phytopathology">
        <title>Genome sequence of the chestnut blight fungus Cryphonectria parasitica EP155: A fundamental resource for an archetypical invasive plant pathogen.</title>
        <authorList>
            <person name="Crouch J.A."/>
            <person name="Dawe A."/>
            <person name="Aerts A."/>
            <person name="Barry K."/>
            <person name="Churchill A.C.L."/>
            <person name="Grimwood J."/>
            <person name="Hillman B."/>
            <person name="Milgroom M.G."/>
            <person name="Pangilinan J."/>
            <person name="Smith M."/>
            <person name="Salamov A."/>
            <person name="Schmutz J."/>
            <person name="Yadav J."/>
            <person name="Grigoriev I.V."/>
            <person name="Nuss D."/>
        </authorList>
    </citation>
    <scope>NUCLEOTIDE SEQUENCE</scope>
    <source>
        <strain evidence="1">EP155</strain>
    </source>
</reference>
<dbReference type="AlphaFoldDB" id="A0A9P4Y935"/>
<comment type="caution">
    <text evidence="1">The sequence shown here is derived from an EMBL/GenBank/DDBJ whole genome shotgun (WGS) entry which is preliminary data.</text>
</comment>
<name>A0A9P4Y935_CRYP1</name>
<protein>
    <submittedName>
        <fullName evidence="1">Uncharacterized protein</fullName>
    </submittedName>
</protein>
<accession>A0A9P4Y935</accession>